<organism evidence="1">
    <name type="scientific">Opuntia streptacantha</name>
    <name type="common">Prickly pear cactus</name>
    <name type="synonym">Opuntia cardona</name>
    <dbReference type="NCBI Taxonomy" id="393608"/>
    <lineage>
        <taxon>Eukaryota</taxon>
        <taxon>Viridiplantae</taxon>
        <taxon>Streptophyta</taxon>
        <taxon>Embryophyta</taxon>
        <taxon>Tracheophyta</taxon>
        <taxon>Spermatophyta</taxon>
        <taxon>Magnoliopsida</taxon>
        <taxon>eudicotyledons</taxon>
        <taxon>Gunneridae</taxon>
        <taxon>Pentapetalae</taxon>
        <taxon>Caryophyllales</taxon>
        <taxon>Cactineae</taxon>
        <taxon>Cactaceae</taxon>
        <taxon>Opuntioideae</taxon>
        <taxon>Opuntia</taxon>
    </lineage>
</organism>
<protein>
    <submittedName>
        <fullName evidence="1">Uncharacterized protein</fullName>
    </submittedName>
</protein>
<name>A0A7C9AQ01_OPUST</name>
<evidence type="ECO:0000313" key="1">
    <source>
        <dbReference type="EMBL" id="MBA4673872.1"/>
    </source>
</evidence>
<dbReference type="AlphaFoldDB" id="A0A7C9AQ01"/>
<dbReference type="EMBL" id="GISG01261008">
    <property type="protein sequence ID" value="MBA4673872.1"/>
    <property type="molecule type" value="Transcribed_RNA"/>
</dbReference>
<reference evidence="1" key="1">
    <citation type="journal article" date="2013" name="J. Plant Res.">
        <title>Effect of fungi and light on seed germination of three Opuntia species from semiarid lands of central Mexico.</title>
        <authorList>
            <person name="Delgado-Sanchez P."/>
            <person name="Jimenez-Bremont J.F."/>
            <person name="Guerrero-Gonzalez Mde L."/>
            <person name="Flores J."/>
        </authorList>
    </citation>
    <scope>NUCLEOTIDE SEQUENCE</scope>
    <source>
        <tissue evidence="1">Cladode</tissue>
    </source>
</reference>
<proteinExistence type="predicted"/>
<sequence>MKQSNHRLSFLPLQRSCFSAVSPVSSTMKLQNPTYPPSLSAAHLLFHFHYLLNWPMIEMLEEEVLHFDWFVFHHCMSDHCKFGSSFVLFGAEFEIQMSFSKMVQNQSKRVPEMWWYFEI</sequence>
<reference evidence="1" key="2">
    <citation type="submission" date="2020-07" db="EMBL/GenBank/DDBJ databases">
        <authorList>
            <person name="Vera ALvarez R."/>
            <person name="Arias-Moreno D.M."/>
            <person name="Jimenez-Jacinto V."/>
            <person name="Jimenez-Bremont J.F."/>
            <person name="Swaminathan K."/>
            <person name="Moose S.P."/>
            <person name="Guerrero-Gonzalez M.L."/>
            <person name="Marino-Ramirez L."/>
            <person name="Landsman D."/>
            <person name="Rodriguez-Kessler M."/>
            <person name="Delgado-Sanchez P."/>
        </authorList>
    </citation>
    <scope>NUCLEOTIDE SEQUENCE</scope>
    <source>
        <tissue evidence="1">Cladode</tissue>
    </source>
</reference>
<accession>A0A7C9AQ01</accession>